<dbReference type="EC" id="3.4.-.-" evidence="3"/>
<keyword evidence="3" id="KW-0378">Hydrolase</keyword>
<dbReference type="Pfam" id="PF02517">
    <property type="entry name" value="Rce1-like"/>
    <property type="match status" value="1"/>
</dbReference>
<name>A0ABU2DTS0_9MICC</name>
<dbReference type="InterPro" id="IPR003675">
    <property type="entry name" value="Rce1/LyrA-like_dom"/>
</dbReference>
<dbReference type="Proteomes" id="UP001251870">
    <property type="component" value="Unassembled WGS sequence"/>
</dbReference>
<feature type="transmembrane region" description="Helical" evidence="1">
    <location>
        <begin position="211"/>
        <end position="228"/>
    </location>
</feature>
<keyword evidence="4" id="KW-1185">Reference proteome</keyword>
<comment type="caution">
    <text evidence="3">The sequence shown here is derived from an EMBL/GenBank/DDBJ whole genome shotgun (WGS) entry which is preliminary data.</text>
</comment>
<gene>
    <name evidence="3" type="ORF">RIL96_10045</name>
</gene>
<reference evidence="3 4" key="1">
    <citation type="submission" date="2023-09" db="EMBL/GenBank/DDBJ databases">
        <title>Description of three actinobacteria isolated from air of manufacturing shop in a pharmaceutical factory.</title>
        <authorList>
            <person name="Zhang D.-F."/>
        </authorList>
    </citation>
    <scope>NUCLEOTIDE SEQUENCE [LARGE SCALE GENOMIC DNA]</scope>
    <source>
        <strain evidence="3 4">LY-0111</strain>
    </source>
</reference>
<evidence type="ECO:0000259" key="2">
    <source>
        <dbReference type="Pfam" id="PF02517"/>
    </source>
</evidence>
<feature type="transmembrane region" description="Helical" evidence="1">
    <location>
        <begin position="111"/>
        <end position="131"/>
    </location>
</feature>
<keyword evidence="1" id="KW-0812">Transmembrane</keyword>
<evidence type="ECO:0000313" key="4">
    <source>
        <dbReference type="Proteomes" id="UP001251870"/>
    </source>
</evidence>
<dbReference type="GO" id="GO:0016787">
    <property type="term" value="F:hydrolase activity"/>
    <property type="evidence" value="ECO:0007669"/>
    <property type="project" value="UniProtKB-KW"/>
</dbReference>
<dbReference type="RefSeq" id="WP_310548887.1">
    <property type="nucleotide sequence ID" value="NZ_JAVKGR010000012.1"/>
</dbReference>
<feature type="transmembrane region" description="Helical" evidence="1">
    <location>
        <begin position="235"/>
        <end position="258"/>
    </location>
</feature>
<proteinExistence type="predicted"/>
<organism evidence="3 4">
    <name type="scientific">Nesterenkonia aerolata</name>
    <dbReference type="NCBI Taxonomy" id="3074079"/>
    <lineage>
        <taxon>Bacteria</taxon>
        <taxon>Bacillati</taxon>
        <taxon>Actinomycetota</taxon>
        <taxon>Actinomycetes</taxon>
        <taxon>Micrococcales</taxon>
        <taxon>Micrococcaceae</taxon>
        <taxon>Nesterenkonia</taxon>
    </lineage>
</organism>
<evidence type="ECO:0000256" key="1">
    <source>
        <dbReference type="SAM" id="Phobius"/>
    </source>
</evidence>
<keyword evidence="1" id="KW-1133">Transmembrane helix</keyword>
<protein>
    <submittedName>
        <fullName evidence="3">CPBP family intramembrane glutamic endopeptidase</fullName>
        <ecNumber evidence="3">3.4.-.-</ecNumber>
    </submittedName>
</protein>
<evidence type="ECO:0000313" key="3">
    <source>
        <dbReference type="EMBL" id="MDR8019902.1"/>
    </source>
</evidence>
<sequence>MRSSASPEMLPRTRRFYAWEVAVVLALSLGRSAVYSVLALAERLTQGALGEQQATLHSSASPLPVFDVIYQVLDNVFALMPVVLVLYLVFLHGENPFRRFGLDLRRPVADLLLGAGLFVLIGAGTVVVYGLGRSAGLTAELVPADLGEGWWNVPVLVLTAARHALLEEVVLIAYLFDRFRRLFPQQPVWVVIIAAAVLRGCYHLYQGIGPGIGNLLMGLVFGWVYHRYGRVMPLVVAHFLLDVVAFFAFPLIMAAAGIS</sequence>
<feature type="transmembrane region" description="Helical" evidence="1">
    <location>
        <begin position="68"/>
        <end position="90"/>
    </location>
</feature>
<keyword evidence="1" id="KW-0472">Membrane</keyword>
<feature type="domain" description="CAAX prenyl protease 2/Lysostaphin resistance protein A-like" evidence="2">
    <location>
        <begin position="150"/>
        <end position="243"/>
    </location>
</feature>
<accession>A0ABU2DTS0</accession>
<dbReference type="EMBL" id="JAVKGR010000012">
    <property type="protein sequence ID" value="MDR8019902.1"/>
    <property type="molecule type" value="Genomic_DNA"/>
</dbReference>